<evidence type="ECO:0008006" key="3">
    <source>
        <dbReference type="Google" id="ProtNLM"/>
    </source>
</evidence>
<evidence type="ECO:0000313" key="1">
    <source>
        <dbReference type="EMBL" id="WUS58820.1"/>
    </source>
</evidence>
<keyword evidence="2" id="KW-1185">Reference proteome</keyword>
<accession>A0ABZ1WD68</accession>
<name>A0ABZ1WD68_9ACTN</name>
<proteinExistence type="predicted"/>
<evidence type="ECO:0000313" key="2">
    <source>
        <dbReference type="Proteomes" id="UP001432014"/>
    </source>
</evidence>
<sequence>MRIWDRAAGSPVALLRIEGQADACAWTPDGRGPAVGGAHGLGLYEFRPGALGP</sequence>
<dbReference type="Proteomes" id="UP001432014">
    <property type="component" value="Chromosome"/>
</dbReference>
<reference evidence="1 2" key="1">
    <citation type="submission" date="2022-10" db="EMBL/GenBank/DDBJ databases">
        <title>The complete genomes of actinobacterial strains from the NBC collection.</title>
        <authorList>
            <person name="Joergensen T.S."/>
            <person name="Alvarez Arevalo M."/>
            <person name="Sterndorff E.B."/>
            <person name="Faurdal D."/>
            <person name="Vuksanovic O."/>
            <person name="Mourched A.-S."/>
            <person name="Charusanti P."/>
            <person name="Shaw S."/>
            <person name="Blin K."/>
            <person name="Weber T."/>
        </authorList>
    </citation>
    <scope>NUCLEOTIDE SEQUENCE [LARGE SCALE GENOMIC DNA]</scope>
    <source>
        <strain evidence="1 2">NBC_01247</strain>
    </source>
</reference>
<dbReference type="EMBL" id="CP108482">
    <property type="protein sequence ID" value="WUS58820.1"/>
    <property type="molecule type" value="Genomic_DNA"/>
</dbReference>
<dbReference type="RefSeq" id="WP_329495004.1">
    <property type="nucleotide sequence ID" value="NZ_CP108460.1"/>
</dbReference>
<gene>
    <name evidence="1" type="ORF">OG469_26925</name>
</gene>
<protein>
    <recommendedName>
        <fullName evidence="3">WD40 repeat protein</fullName>
    </recommendedName>
</protein>
<organism evidence="1 2">
    <name type="scientific">Kitasatospora herbaricolor</name>
    <dbReference type="NCBI Taxonomy" id="68217"/>
    <lineage>
        <taxon>Bacteria</taxon>
        <taxon>Bacillati</taxon>
        <taxon>Actinomycetota</taxon>
        <taxon>Actinomycetes</taxon>
        <taxon>Kitasatosporales</taxon>
        <taxon>Streptomycetaceae</taxon>
        <taxon>Kitasatospora</taxon>
    </lineage>
</organism>